<accession>A0A7K4HR35</accession>
<dbReference type="InterPro" id="IPR011006">
    <property type="entry name" value="CheY-like_superfamily"/>
</dbReference>
<dbReference type="GO" id="GO:0000160">
    <property type="term" value="P:phosphorelay signal transduction system"/>
    <property type="evidence" value="ECO:0007669"/>
    <property type="project" value="InterPro"/>
</dbReference>
<dbReference type="InterPro" id="IPR001789">
    <property type="entry name" value="Sig_transdc_resp-reg_receiver"/>
</dbReference>
<dbReference type="EMBL" id="JABXWR010000001">
    <property type="protein sequence ID" value="NVO67497.1"/>
    <property type="molecule type" value="Genomic_DNA"/>
</dbReference>
<dbReference type="Proteomes" id="UP000570823">
    <property type="component" value="Unassembled WGS sequence"/>
</dbReference>
<sequence length="211" mass="24138">MYTVLVVDDSPFIVDVFVTMLERGGYQAIAAYSGEEGLEILKTVAPDLILLDIMMEPMDGWETLENIKIDPKTREIPVLMLTAKQLTPDEAEGYGSYIEDYILKPITHRELYEAIERVLKRREIIRSDVERAKEAGLDRSLVDEYARLAKGVDVNNRLLRILETTYNINDSRASEKISLAIRNMENSIRFQQERLAQIKAEIESTPAKKSE</sequence>
<proteinExistence type="predicted"/>
<keyword evidence="5" id="KW-1185">Reference proteome</keyword>
<organism evidence="4 5">
    <name type="scientific">Methanofollis tationis</name>
    <dbReference type="NCBI Taxonomy" id="81417"/>
    <lineage>
        <taxon>Archaea</taxon>
        <taxon>Methanobacteriati</taxon>
        <taxon>Methanobacteriota</taxon>
        <taxon>Stenosarchaea group</taxon>
        <taxon>Methanomicrobia</taxon>
        <taxon>Methanomicrobiales</taxon>
        <taxon>Methanomicrobiaceae</taxon>
        <taxon>Methanofollis</taxon>
    </lineage>
</organism>
<comment type="caution">
    <text evidence="4">The sequence shown here is derived from an EMBL/GenBank/DDBJ whole genome shotgun (WGS) entry which is preliminary data.</text>
</comment>
<evidence type="ECO:0000259" key="3">
    <source>
        <dbReference type="PROSITE" id="PS50110"/>
    </source>
</evidence>
<evidence type="ECO:0000256" key="2">
    <source>
        <dbReference type="PROSITE-ProRule" id="PRU00169"/>
    </source>
</evidence>
<feature type="domain" description="Response regulatory" evidence="3">
    <location>
        <begin position="3"/>
        <end position="119"/>
    </location>
</feature>
<dbReference type="InterPro" id="IPR040541">
    <property type="entry name" value="MetOD2"/>
</dbReference>
<feature type="modified residue" description="4-aspartylphosphate" evidence="2">
    <location>
        <position position="52"/>
    </location>
</feature>
<dbReference type="SMART" id="SM00448">
    <property type="entry name" value="REC"/>
    <property type="match status" value="1"/>
</dbReference>
<dbReference type="Pfam" id="PF18548">
    <property type="entry name" value="MetOD2"/>
    <property type="match status" value="1"/>
</dbReference>
<dbReference type="PROSITE" id="PS50110">
    <property type="entry name" value="RESPONSE_REGULATORY"/>
    <property type="match status" value="1"/>
</dbReference>
<dbReference type="AlphaFoldDB" id="A0A7K4HR35"/>
<dbReference type="RefSeq" id="WP_176789081.1">
    <property type="nucleotide sequence ID" value="NZ_JABXWR010000001.1"/>
</dbReference>
<protein>
    <submittedName>
        <fullName evidence="4">Response regulator</fullName>
    </submittedName>
</protein>
<name>A0A7K4HR35_9EURY</name>
<evidence type="ECO:0000313" key="4">
    <source>
        <dbReference type="EMBL" id="NVO67497.1"/>
    </source>
</evidence>
<dbReference type="Gene3D" id="3.40.50.2300">
    <property type="match status" value="1"/>
</dbReference>
<dbReference type="PANTHER" id="PTHR44591:SF3">
    <property type="entry name" value="RESPONSE REGULATORY DOMAIN-CONTAINING PROTEIN"/>
    <property type="match status" value="1"/>
</dbReference>
<dbReference type="InterPro" id="IPR050595">
    <property type="entry name" value="Bact_response_regulator"/>
</dbReference>
<dbReference type="OrthoDB" id="2830at2157"/>
<gene>
    <name evidence="4" type="ORF">HWN36_09315</name>
</gene>
<dbReference type="SUPFAM" id="SSF52172">
    <property type="entry name" value="CheY-like"/>
    <property type="match status" value="1"/>
</dbReference>
<dbReference type="Pfam" id="PF00072">
    <property type="entry name" value="Response_reg"/>
    <property type="match status" value="1"/>
</dbReference>
<evidence type="ECO:0000313" key="5">
    <source>
        <dbReference type="Proteomes" id="UP000570823"/>
    </source>
</evidence>
<reference evidence="4 5" key="1">
    <citation type="submission" date="2020-06" db="EMBL/GenBank/DDBJ databases">
        <title>Methanofollis fontis sp. nov., a methanogen isolated from marine sediments near a cold seep at Four-Way Closure Ridge offshore southwestern Taiwan.</title>
        <authorList>
            <person name="Chen S.-C."/>
            <person name="Teng N.-H."/>
            <person name="Lin Y.-S."/>
            <person name="Lai M.-C."/>
            <person name="Chen H.-H."/>
            <person name="Wang C.-C."/>
        </authorList>
    </citation>
    <scope>NUCLEOTIDE SEQUENCE [LARGE SCALE GENOMIC DNA]</scope>
    <source>
        <strain evidence="4 5">DSM 2702</strain>
    </source>
</reference>
<keyword evidence="1 2" id="KW-0597">Phosphoprotein</keyword>
<evidence type="ECO:0000256" key="1">
    <source>
        <dbReference type="ARBA" id="ARBA00022553"/>
    </source>
</evidence>
<dbReference type="PANTHER" id="PTHR44591">
    <property type="entry name" value="STRESS RESPONSE REGULATOR PROTEIN 1"/>
    <property type="match status" value="1"/>
</dbReference>